<accession>A0AAD9PNG0</accession>
<evidence type="ECO:0000313" key="2">
    <source>
        <dbReference type="EMBL" id="KAK2194802.1"/>
    </source>
</evidence>
<evidence type="ECO:0000256" key="1">
    <source>
        <dbReference type="SAM" id="Phobius"/>
    </source>
</evidence>
<keyword evidence="4" id="KW-1185">Reference proteome</keyword>
<dbReference type="EMBL" id="JALLKP010000001">
    <property type="protein sequence ID" value="KAK2197910.1"/>
    <property type="molecule type" value="Genomic_DNA"/>
</dbReference>
<name>A0AAD9PNG0_9APIC</name>
<sequence>MQPGWFPGRKYLSRNALGTAAFFLPFVYLVLVLPVQFFVSNGYGNVCNYSITRVLNSKGCSINVASEKIHIGGFSDVGQIITTTRPTLISTHKHGNNVVLKTNYNVPIAAATILEACNRFKSVDSTIRHYTRDGSVHMLNDICSFSDLKNENGPLSDNLYKGVAMFLQGYESGILGDIKWSKVLYYANVKNQSRHQKALFDAVKTISENFKSAVMVNPIVLSPDVILASEQPFKLLSDATMLGLGNAIFKDSISRQFLTFPQAAAILTYGIVKGIYKMDFNPLDFNNRDPLEISSILLMTIELIVAVSFNSSQLEPLVVNFPDDFTPIEPELIVTELFFQLLVKTENDWDFLGKLVRNSIRAKLTPDTNAKIPLVLAMAEKFACAFHALNREVELTGDIIQAFMVIISKFMFNDINDDGSIVLHEFLEANISQEKWSNDISDNSDVWSEGFGDWSVNQEIKSQIDEFESEYTRVLNDFLAIDSNDDGVIDFVEYYNYHITASLVDVENLHV</sequence>
<dbReference type="KEGG" id="bdw:94335211"/>
<evidence type="ECO:0000313" key="4">
    <source>
        <dbReference type="Proteomes" id="UP001214638"/>
    </source>
</evidence>
<keyword evidence="1" id="KW-0472">Membrane</keyword>
<evidence type="ECO:0000313" key="3">
    <source>
        <dbReference type="EMBL" id="KAK2197910.1"/>
    </source>
</evidence>
<keyword evidence="1" id="KW-0812">Transmembrane</keyword>
<dbReference type="EMBL" id="JALLKP010000041">
    <property type="protein sequence ID" value="KAK2194802.1"/>
    <property type="molecule type" value="Genomic_DNA"/>
</dbReference>
<keyword evidence="1" id="KW-1133">Transmembrane helix</keyword>
<feature type="transmembrane region" description="Helical" evidence="1">
    <location>
        <begin position="20"/>
        <end position="39"/>
    </location>
</feature>
<dbReference type="GeneID" id="94335211"/>
<proteinExistence type="predicted"/>
<comment type="caution">
    <text evidence="3">The sequence shown here is derived from an EMBL/GenBank/DDBJ whole genome shotgun (WGS) entry which is preliminary data.</text>
</comment>
<dbReference type="PROSITE" id="PS00018">
    <property type="entry name" value="EF_HAND_1"/>
    <property type="match status" value="1"/>
</dbReference>
<gene>
    <name evidence="3" type="ORF">BdWA1_000913</name>
    <name evidence="2" type="ORF">BdWA1_003714</name>
</gene>
<organism evidence="3 4">
    <name type="scientific">Babesia duncani</name>
    <dbReference type="NCBI Taxonomy" id="323732"/>
    <lineage>
        <taxon>Eukaryota</taxon>
        <taxon>Sar</taxon>
        <taxon>Alveolata</taxon>
        <taxon>Apicomplexa</taxon>
        <taxon>Aconoidasida</taxon>
        <taxon>Piroplasmida</taxon>
        <taxon>Babesiidae</taxon>
        <taxon>Babesia</taxon>
    </lineage>
</organism>
<dbReference type="RefSeq" id="XP_067804752.1">
    <property type="nucleotide sequence ID" value="XM_067945961.1"/>
</dbReference>
<dbReference type="Proteomes" id="UP001214638">
    <property type="component" value="Unassembled WGS sequence"/>
</dbReference>
<dbReference type="InterPro" id="IPR018247">
    <property type="entry name" value="EF_Hand_1_Ca_BS"/>
</dbReference>
<protein>
    <submittedName>
        <fullName evidence="3">EF-Hand 1</fullName>
    </submittedName>
</protein>
<reference evidence="3" key="1">
    <citation type="journal article" date="2023" name="Nat. Microbiol.">
        <title>Babesia duncani multi-omics identifies virulence factors and drug targets.</title>
        <authorList>
            <person name="Singh P."/>
            <person name="Lonardi S."/>
            <person name="Liang Q."/>
            <person name="Vydyam P."/>
            <person name="Khabirova E."/>
            <person name="Fang T."/>
            <person name="Gihaz S."/>
            <person name="Thekkiniath J."/>
            <person name="Munshi M."/>
            <person name="Abel S."/>
            <person name="Ciampossin L."/>
            <person name="Batugedara G."/>
            <person name="Gupta M."/>
            <person name="Lu X.M."/>
            <person name="Lenz T."/>
            <person name="Chakravarty S."/>
            <person name="Cornillot E."/>
            <person name="Hu Y."/>
            <person name="Ma W."/>
            <person name="Gonzalez L.M."/>
            <person name="Sanchez S."/>
            <person name="Estrada K."/>
            <person name="Sanchez-Flores A."/>
            <person name="Montero E."/>
            <person name="Harb O.S."/>
            <person name="Le Roch K.G."/>
            <person name="Mamoun C.B."/>
        </authorList>
    </citation>
    <scope>NUCLEOTIDE SEQUENCE</scope>
    <source>
        <strain evidence="3">WA1</strain>
    </source>
</reference>
<dbReference type="AlphaFoldDB" id="A0AAD9PNG0"/>